<gene>
    <name evidence="6" type="ORF">CLV40_10826</name>
</gene>
<evidence type="ECO:0000313" key="6">
    <source>
        <dbReference type="EMBL" id="PPK67029.1"/>
    </source>
</evidence>
<dbReference type="InterPro" id="IPR003785">
    <property type="entry name" value="Creatininase/forma_Hydrolase"/>
</dbReference>
<dbReference type="RefSeq" id="WP_104479802.1">
    <property type="nucleotide sequence ID" value="NZ_CP154825.1"/>
</dbReference>
<keyword evidence="3 6" id="KW-0378">Hydrolase</keyword>
<dbReference type="InterPro" id="IPR024087">
    <property type="entry name" value="Creatininase-like_sf"/>
</dbReference>
<comment type="similarity">
    <text evidence="5">Belongs to the creatininase superfamily.</text>
</comment>
<dbReference type="SUPFAM" id="SSF102215">
    <property type="entry name" value="Creatininase"/>
    <property type="match status" value="1"/>
</dbReference>
<dbReference type="GO" id="GO:0046872">
    <property type="term" value="F:metal ion binding"/>
    <property type="evidence" value="ECO:0007669"/>
    <property type="project" value="UniProtKB-KW"/>
</dbReference>
<dbReference type="AlphaFoldDB" id="A0A2S6GP83"/>
<dbReference type="EMBL" id="PTIX01000008">
    <property type="protein sequence ID" value="PPK67029.1"/>
    <property type="molecule type" value="Genomic_DNA"/>
</dbReference>
<evidence type="ECO:0000256" key="5">
    <source>
        <dbReference type="ARBA" id="ARBA00024029"/>
    </source>
</evidence>
<dbReference type="Pfam" id="PF02633">
    <property type="entry name" value="Creatininase"/>
    <property type="match status" value="1"/>
</dbReference>
<dbReference type="OrthoDB" id="9801445at2"/>
<evidence type="ECO:0000256" key="4">
    <source>
        <dbReference type="ARBA" id="ARBA00022833"/>
    </source>
</evidence>
<keyword evidence="7" id="KW-1185">Reference proteome</keyword>
<evidence type="ECO:0000256" key="2">
    <source>
        <dbReference type="ARBA" id="ARBA00022723"/>
    </source>
</evidence>
<evidence type="ECO:0000313" key="7">
    <source>
        <dbReference type="Proteomes" id="UP000239203"/>
    </source>
</evidence>
<dbReference type="GO" id="GO:0016811">
    <property type="term" value="F:hydrolase activity, acting on carbon-nitrogen (but not peptide) bonds, in linear amides"/>
    <property type="evidence" value="ECO:0007669"/>
    <property type="project" value="TreeGrafter"/>
</dbReference>
<evidence type="ECO:0000256" key="3">
    <source>
        <dbReference type="ARBA" id="ARBA00022801"/>
    </source>
</evidence>
<dbReference type="GO" id="GO:0009231">
    <property type="term" value="P:riboflavin biosynthetic process"/>
    <property type="evidence" value="ECO:0007669"/>
    <property type="project" value="TreeGrafter"/>
</dbReference>
<organism evidence="6 7">
    <name type="scientific">Actinokineospora auranticolor</name>
    <dbReference type="NCBI Taxonomy" id="155976"/>
    <lineage>
        <taxon>Bacteria</taxon>
        <taxon>Bacillati</taxon>
        <taxon>Actinomycetota</taxon>
        <taxon>Actinomycetes</taxon>
        <taxon>Pseudonocardiales</taxon>
        <taxon>Pseudonocardiaceae</taxon>
        <taxon>Actinokineospora</taxon>
    </lineage>
</organism>
<dbReference type="Proteomes" id="UP000239203">
    <property type="component" value="Unassembled WGS sequence"/>
</dbReference>
<protein>
    <submittedName>
        <fullName evidence="6">Creatinine amidohydrolase</fullName>
    </submittedName>
</protein>
<comment type="cofactor">
    <cofactor evidence="1">
        <name>Zn(2+)</name>
        <dbReference type="ChEBI" id="CHEBI:29105"/>
    </cofactor>
</comment>
<accession>A0A2S6GP83</accession>
<comment type="caution">
    <text evidence="6">The sequence shown here is derived from an EMBL/GenBank/DDBJ whole genome shotgun (WGS) entry which is preliminary data.</text>
</comment>
<proteinExistence type="inferred from homology"/>
<keyword evidence="4" id="KW-0862">Zinc</keyword>
<keyword evidence="2" id="KW-0479">Metal-binding</keyword>
<dbReference type="PANTHER" id="PTHR35005:SF1">
    <property type="entry name" value="2-AMINO-5-FORMYLAMINO-6-RIBOSYLAMINOPYRIMIDIN-4(3H)-ONE 5'-MONOPHOSPHATE DEFORMYLASE"/>
    <property type="match status" value="1"/>
</dbReference>
<evidence type="ECO:0000256" key="1">
    <source>
        <dbReference type="ARBA" id="ARBA00001947"/>
    </source>
</evidence>
<dbReference type="Gene3D" id="3.40.50.10310">
    <property type="entry name" value="Creatininase"/>
    <property type="match status" value="1"/>
</dbReference>
<dbReference type="PANTHER" id="PTHR35005">
    <property type="entry name" value="3-DEHYDRO-SCYLLO-INOSOSE HYDROLASE"/>
    <property type="match status" value="1"/>
</dbReference>
<name>A0A2S6GP83_9PSEU</name>
<sequence>MITGETSREVAERDTKVAILAVGSFAQHGEHLPLATDTLVAEVIAERLAAEYDLFRLPPLTMSCSHEHVDFPGTVSLSASTLVTIIDDIRTSLAETLENTRLVLVNGNTGNHVLANIAQEANTAGATLAVFPTEHDVDKARKAARMESTTPEDPHGGEWETSILLHAYPDLVRPGYTEADFDAPERPHFHLTGMTGYSKSGIIGHPSKATAEKGHKALDCLTQSFNAVLDILND</sequence>
<reference evidence="6 7" key="1">
    <citation type="submission" date="2018-02" db="EMBL/GenBank/DDBJ databases">
        <title>Genomic Encyclopedia of Archaeal and Bacterial Type Strains, Phase II (KMG-II): from individual species to whole genera.</title>
        <authorList>
            <person name="Goeker M."/>
        </authorList>
    </citation>
    <scope>NUCLEOTIDE SEQUENCE [LARGE SCALE GENOMIC DNA]</scope>
    <source>
        <strain evidence="6 7">YU 961-1</strain>
    </source>
</reference>